<dbReference type="RefSeq" id="WP_348606603.1">
    <property type="nucleotide sequence ID" value="NZ_CP157276.1"/>
</dbReference>
<dbReference type="PANTHER" id="PTHR34853">
    <property type="match status" value="1"/>
</dbReference>
<gene>
    <name evidence="2" type="ORF">ABEU19_002405</name>
</gene>
<keyword evidence="3" id="KW-1185">Reference proteome</keyword>
<keyword evidence="1" id="KW-0732">Signal</keyword>
<name>A0ABW9FU52_9NOCA</name>
<sequence length="422" mass="43419">MTGNRIGRRIVTTIACALLAGAPQILTPTAQAVPVVTPTLGAPGAVLESAPLPQSFWLPGTGAAYRITYETTGPSGRTPCTGMVFVPAGSPPPGGWPVIAWAHGTIGDSDADAPSRNGVDSASSSYVANWLSRGYAVAATDYIGLGTPGVPPYLDGKAAAHSVIDSVRAARAVDGRLSPAWAVVGLSEGGQASVFTAHAATEYAPELDYRGAVATGVPSNIETIAPLAGPNFPPQGLAGLTNFMTFVIAGLRDTHPELDVNSYLTPIGRTLVDAAPEMPYPQFAQLAANVSVAQMLSRSLDDPAVLAALRDYLQVPTYGYDRPLMIQQGTEDLTVPLPLTLKLVANMNLAGTFPEFKVYPADHIGSMYAGEADAAAFVDKVFRCEPGSDERACGPDSGGSLASLGSAGSLQLLGSLGLLGSN</sequence>
<dbReference type="InterPro" id="IPR005152">
    <property type="entry name" value="Lipase_secreted"/>
</dbReference>
<dbReference type="EMBL" id="JBDLNU010000003">
    <property type="protein sequence ID" value="MFM1728907.1"/>
    <property type="molecule type" value="Genomic_DNA"/>
</dbReference>
<dbReference type="Pfam" id="PF03583">
    <property type="entry name" value="LIP"/>
    <property type="match status" value="1"/>
</dbReference>
<dbReference type="PANTHER" id="PTHR34853:SF1">
    <property type="entry name" value="LIPASE 5"/>
    <property type="match status" value="1"/>
</dbReference>
<organism evidence="2 3">
    <name type="scientific">Prescottella soli</name>
    <dbReference type="NCBI Taxonomy" id="1543852"/>
    <lineage>
        <taxon>Bacteria</taxon>
        <taxon>Bacillati</taxon>
        <taxon>Actinomycetota</taxon>
        <taxon>Actinomycetes</taxon>
        <taxon>Mycobacteriales</taxon>
        <taxon>Nocardiaceae</taxon>
        <taxon>Prescottella</taxon>
    </lineage>
</organism>
<evidence type="ECO:0000313" key="3">
    <source>
        <dbReference type="Proteomes" id="UP001629744"/>
    </source>
</evidence>
<dbReference type="InterPro" id="IPR029058">
    <property type="entry name" value="AB_hydrolase_fold"/>
</dbReference>
<evidence type="ECO:0000313" key="2">
    <source>
        <dbReference type="EMBL" id="MFM1728907.1"/>
    </source>
</evidence>
<protein>
    <submittedName>
        <fullName evidence="2">Lipase family protein</fullName>
    </submittedName>
</protein>
<comment type="caution">
    <text evidence="2">The sequence shown here is derived from an EMBL/GenBank/DDBJ whole genome shotgun (WGS) entry which is preliminary data.</text>
</comment>
<feature type="chain" id="PRO_5047346432" evidence="1">
    <location>
        <begin position="33"/>
        <end position="422"/>
    </location>
</feature>
<dbReference type="Gene3D" id="3.40.50.1820">
    <property type="entry name" value="alpha/beta hydrolase"/>
    <property type="match status" value="1"/>
</dbReference>
<dbReference type="PIRSF" id="PIRSF029171">
    <property type="entry name" value="Esterase_LipA"/>
    <property type="match status" value="1"/>
</dbReference>
<dbReference type="Proteomes" id="UP001629744">
    <property type="component" value="Unassembled WGS sequence"/>
</dbReference>
<evidence type="ECO:0000256" key="1">
    <source>
        <dbReference type="SAM" id="SignalP"/>
    </source>
</evidence>
<feature type="signal peptide" evidence="1">
    <location>
        <begin position="1"/>
        <end position="32"/>
    </location>
</feature>
<proteinExistence type="predicted"/>
<dbReference type="SUPFAM" id="SSF53474">
    <property type="entry name" value="alpha/beta-Hydrolases"/>
    <property type="match status" value="1"/>
</dbReference>
<reference evidence="2 3" key="1">
    <citation type="submission" date="2023-11" db="EMBL/GenBank/DDBJ databases">
        <authorList>
            <person name="Val-Calvo J."/>
            <person name="Scortti M."/>
            <person name="Vazquez-Boland J."/>
        </authorList>
    </citation>
    <scope>NUCLEOTIDE SEQUENCE [LARGE SCALE GENOMIC DNA]</scope>
    <source>
        <strain evidence="2 3">DSM 46662</strain>
    </source>
</reference>
<accession>A0ABW9FU52</accession>